<dbReference type="Proteomes" id="UP000178880">
    <property type="component" value="Unassembled WGS sequence"/>
</dbReference>
<dbReference type="STRING" id="1798650.A2945_04860"/>
<sequence>MEQKTPVQVEKELQALLDKHRLSDKLSVGQIKQWILSERNEESDSPVSASNAFQKRCMKYFSRVKSHDEFFVVTQALINAWNYFPHQSLGGKSPWQMVQKEMNKHPELKRKSRSHEMPVVVVGGHTMKWKEYEAMLREMERVQAPFKHWIEHETLPEYRRHLSSKVAERIAKKHIYVAELFFDRVLHVGFVTLDTIRPDFIQKEFPRWWQTHVMMSSLTEKEVLSSLKNLFLFIGSLHNNDIGRFGF</sequence>
<name>A0A1G2CD25_9BACT</name>
<evidence type="ECO:0000313" key="2">
    <source>
        <dbReference type="Proteomes" id="UP000178880"/>
    </source>
</evidence>
<dbReference type="EMBL" id="MHLA01000017">
    <property type="protein sequence ID" value="OGY99274.1"/>
    <property type="molecule type" value="Genomic_DNA"/>
</dbReference>
<reference evidence="1 2" key="1">
    <citation type="journal article" date="2016" name="Nat. Commun.">
        <title>Thousands of microbial genomes shed light on interconnected biogeochemical processes in an aquifer system.</title>
        <authorList>
            <person name="Anantharaman K."/>
            <person name="Brown C.T."/>
            <person name="Hug L.A."/>
            <person name="Sharon I."/>
            <person name="Castelle C.J."/>
            <person name="Probst A.J."/>
            <person name="Thomas B.C."/>
            <person name="Singh A."/>
            <person name="Wilkins M.J."/>
            <person name="Karaoz U."/>
            <person name="Brodie E.L."/>
            <person name="Williams K.H."/>
            <person name="Hubbard S.S."/>
            <person name="Banfield J.F."/>
        </authorList>
    </citation>
    <scope>NUCLEOTIDE SEQUENCE [LARGE SCALE GENOMIC DNA]</scope>
</reference>
<gene>
    <name evidence="1" type="ORF">A2945_04860</name>
</gene>
<accession>A0A1G2CD25</accession>
<comment type="caution">
    <text evidence="1">The sequence shown here is derived from an EMBL/GenBank/DDBJ whole genome shotgun (WGS) entry which is preliminary data.</text>
</comment>
<dbReference type="AlphaFoldDB" id="A0A1G2CD25"/>
<proteinExistence type="predicted"/>
<organism evidence="1 2">
    <name type="scientific">Candidatus Liptonbacteria bacterium RIFCSPLOWO2_01_FULL_52_25</name>
    <dbReference type="NCBI Taxonomy" id="1798650"/>
    <lineage>
        <taxon>Bacteria</taxon>
        <taxon>Candidatus Liptoniibacteriota</taxon>
    </lineage>
</organism>
<protein>
    <submittedName>
        <fullName evidence="1">Uncharacterized protein</fullName>
    </submittedName>
</protein>
<evidence type="ECO:0000313" key="1">
    <source>
        <dbReference type="EMBL" id="OGY99274.1"/>
    </source>
</evidence>